<keyword evidence="2 7" id="KW-0645">Protease</keyword>
<evidence type="ECO:0000313" key="10">
    <source>
        <dbReference type="EMBL" id="JAS09438.1"/>
    </source>
</evidence>
<evidence type="ECO:0000256" key="8">
    <source>
        <dbReference type="SAM" id="SignalP"/>
    </source>
</evidence>
<dbReference type="PROSITE" id="PS51767">
    <property type="entry name" value="PEPTIDASE_A1"/>
    <property type="match status" value="1"/>
</dbReference>
<accession>A0A1B6C7H4</accession>
<reference evidence="10" key="1">
    <citation type="submission" date="2015-12" db="EMBL/GenBank/DDBJ databases">
        <title>De novo transcriptome assembly of four potential Pierce s Disease insect vectors from Arizona vineyards.</title>
        <authorList>
            <person name="Tassone E.E."/>
        </authorList>
    </citation>
    <scope>NUCLEOTIDE SEQUENCE</scope>
</reference>
<feature type="disulfide bond" evidence="6">
    <location>
        <begin position="246"/>
        <end position="250"/>
    </location>
</feature>
<dbReference type="InterPro" id="IPR033121">
    <property type="entry name" value="PEPTIDASE_A1"/>
</dbReference>
<evidence type="ECO:0000256" key="7">
    <source>
        <dbReference type="RuleBase" id="RU000454"/>
    </source>
</evidence>
<dbReference type="GO" id="GO:0004190">
    <property type="term" value="F:aspartic-type endopeptidase activity"/>
    <property type="evidence" value="ECO:0007669"/>
    <property type="project" value="UniProtKB-KW"/>
</dbReference>
<feature type="non-terminal residue" evidence="10">
    <location>
        <position position="1"/>
    </location>
</feature>
<evidence type="ECO:0000256" key="3">
    <source>
        <dbReference type="ARBA" id="ARBA00022750"/>
    </source>
</evidence>
<dbReference type="GO" id="GO:0006508">
    <property type="term" value="P:proteolysis"/>
    <property type="evidence" value="ECO:0007669"/>
    <property type="project" value="UniProtKB-KW"/>
</dbReference>
<dbReference type="AlphaFoldDB" id="A0A1B6C7H4"/>
<comment type="similarity">
    <text evidence="1 7">Belongs to the peptidase A1 family.</text>
</comment>
<feature type="active site" evidence="5">
    <location>
        <position position="53"/>
    </location>
</feature>
<dbReference type="GO" id="GO:0005764">
    <property type="term" value="C:lysosome"/>
    <property type="evidence" value="ECO:0007669"/>
    <property type="project" value="TreeGrafter"/>
</dbReference>
<dbReference type="PRINTS" id="PR00792">
    <property type="entry name" value="PEPSIN"/>
</dbReference>
<dbReference type="SUPFAM" id="SSF50630">
    <property type="entry name" value="Acid proteases"/>
    <property type="match status" value="1"/>
</dbReference>
<evidence type="ECO:0000256" key="2">
    <source>
        <dbReference type="ARBA" id="ARBA00022670"/>
    </source>
</evidence>
<dbReference type="PANTHER" id="PTHR47966">
    <property type="entry name" value="BETA-SITE APP-CLEAVING ENZYME, ISOFORM A-RELATED"/>
    <property type="match status" value="1"/>
</dbReference>
<evidence type="ECO:0000256" key="1">
    <source>
        <dbReference type="ARBA" id="ARBA00007447"/>
    </source>
</evidence>
<protein>
    <recommendedName>
        <fullName evidence="9">Peptidase A1 domain-containing protein</fullName>
    </recommendedName>
</protein>
<evidence type="ECO:0000256" key="4">
    <source>
        <dbReference type="ARBA" id="ARBA00022801"/>
    </source>
</evidence>
<keyword evidence="6" id="KW-1015">Disulfide bond</keyword>
<dbReference type="InterPro" id="IPR001969">
    <property type="entry name" value="Aspartic_peptidase_AS"/>
</dbReference>
<keyword evidence="4 7" id="KW-0378">Hydrolase</keyword>
<keyword evidence="3 7" id="KW-0064">Aspartyl protease</keyword>
<dbReference type="InterPro" id="IPR001461">
    <property type="entry name" value="Aspartic_peptidase_A1"/>
</dbReference>
<name>A0A1B6C7H4_9HEMI</name>
<dbReference type="Gene3D" id="2.40.70.10">
    <property type="entry name" value="Acid Proteases"/>
    <property type="match status" value="2"/>
</dbReference>
<feature type="domain" description="Peptidase A1" evidence="9">
    <location>
        <begin position="35"/>
        <end position="375"/>
    </location>
</feature>
<sequence>LINLICFYIYLSRFVGCTPQVIKVPLMYCEEDAQYMGQVSVGTPAQNFNVVFDTGSPDFWVSSVIKGTFSETWLPKAIDVFNKITDFVLFKWKKKRRIKYDRSKSSTYQLVGKSMEIEYGAGSVTGIMSMDTTTIGGVPVPRQMFVEAYDTSQIYITKCDGVFGLGHIDDIQFVPPFYNIVKQNLIPAPIFSFYLNKGSNSHLLLGGINESLYSGEFTYVKAIDTERPSWQFNIKRMYIGDNQTFCKYGCIGFVDTGSVVLASSKAMFKKMIAAVDVNNVGQLVEDKHFVACEHDDFPNITIVTPHGKNLTLTPRDYIIQMSLGVHLPACYIAIAELPGNLYQNSVQSPLLYLGSHFMEKYYTQFDLGFKKIGFALKKSI</sequence>
<evidence type="ECO:0000256" key="6">
    <source>
        <dbReference type="PIRSR" id="PIRSR601461-2"/>
    </source>
</evidence>
<organism evidence="10">
    <name type="scientific">Clastoptera arizonana</name>
    <name type="common">Arizona spittle bug</name>
    <dbReference type="NCBI Taxonomy" id="38151"/>
    <lineage>
        <taxon>Eukaryota</taxon>
        <taxon>Metazoa</taxon>
        <taxon>Ecdysozoa</taxon>
        <taxon>Arthropoda</taxon>
        <taxon>Hexapoda</taxon>
        <taxon>Insecta</taxon>
        <taxon>Pterygota</taxon>
        <taxon>Neoptera</taxon>
        <taxon>Paraneoptera</taxon>
        <taxon>Hemiptera</taxon>
        <taxon>Auchenorrhyncha</taxon>
        <taxon>Cercopoidea</taxon>
        <taxon>Clastopteridae</taxon>
        <taxon>Clastoptera</taxon>
    </lineage>
</organism>
<feature type="chain" id="PRO_5008580176" description="Peptidase A1 domain-containing protein" evidence="8">
    <location>
        <begin position="18"/>
        <end position="380"/>
    </location>
</feature>
<dbReference type="PROSITE" id="PS00141">
    <property type="entry name" value="ASP_PROTEASE"/>
    <property type="match status" value="1"/>
</dbReference>
<dbReference type="InterPro" id="IPR021109">
    <property type="entry name" value="Peptidase_aspartic_dom_sf"/>
</dbReference>
<keyword evidence="8" id="KW-0732">Signal</keyword>
<dbReference type="Pfam" id="PF00026">
    <property type="entry name" value="Asp"/>
    <property type="match status" value="1"/>
</dbReference>
<feature type="signal peptide" evidence="8">
    <location>
        <begin position="1"/>
        <end position="17"/>
    </location>
</feature>
<proteinExistence type="inferred from homology"/>
<dbReference type="PANTHER" id="PTHR47966:SF51">
    <property type="entry name" value="BETA-SITE APP-CLEAVING ENZYME, ISOFORM A-RELATED"/>
    <property type="match status" value="1"/>
</dbReference>
<dbReference type="EMBL" id="GEDC01027860">
    <property type="protein sequence ID" value="JAS09438.1"/>
    <property type="molecule type" value="Transcribed_RNA"/>
</dbReference>
<gene>
    <name evidence="10" type="ORF">g.31692</name>
</gene>
<evidence type="ECO:0000259" key="9">
    <source>
        <dbReference type="PROSITE" id="PS51767"/>
    </source>
</evidence>
<feature type="active site" evidence="5">
    <location>
        <position position="255"/>
    </location>
</feature>
<evidence type="ECO:0000256" key="5">
    <source>
        <dbReference type="PIRSR" id="PIRSR601461-1"/>
    </source>
</evidence>
<dbReference type="FunFam" id="2.40.70.10:FF:000115">
    <property type="entry name" value="Lysosomal aspartic protease"/>
    <property type="match status" value="1"/>
</dbReference>